<dbReference type="EMBL" id="SRLO01002863">
    <property type="protein sequence ID" value="TNN32182.1"/>
    <property type="molecule type" value="Genomic_DNA"/>
</dbReference>
<dbReference type="AlphaFoldDB" id="A0A4Z2EVA3"/>
<dbReference type="PANTHER" id="PTHR17571:SF34">
    <property type="entry name" value="ACROSOMAL PROTEIN SP-10"/>
    <property type="match status" value="1"/>
</dbReference>
<dbReference type="InterPro" id="IPR052671">
    <property type="entry name" value="Acrosomal_SP-10-like"/>
</dbReference>
<reference evidence="2 3" key="1">
    <citation type="submission" date="2019-03" db="EMBL/GenBank/DDBJ databases">
        <title>First draft genome of Liparis tanakae, snailfish: a comprehensive survey of snailfish specific genes.</title>
        <authorList>
            <person name="Kim W."/>
            <person name="Song I."/>
            <person name="Jeong J.-H."/>
            <person name="Kim D."/>
            <person name="Kim S."/>
            <person name="Ryu S."/>
            <person name="Song J.Y."/>
            <person name="Lee S.K."/>
        </authorList>
    </citation>
    <scope>NUCLEOTIDE SEQUENCE [LARGE SCALE GENOMIC DNA]</scope>
    <source>
        <tissue evidence="2">Muscle</tissue>
    </source>
</reference>
<comment type="caution">
    <text evidence="2">The sequence shown here is derived from an EMBL/GenBank/DDBJ whole genome shotgun (WGS) entry which is preliminary data.</text>
</comment>
<keyword evidence="2" id="KW-0675">Receptor</keyword>
<feature type="region of interest" description="Disordered" evidence="1">
    <location>
        <begin position="112"/>
        <end position="220"/>
    </location>
</feature>
<evidence type="ECO:0000256" key="1">
    <source>
        <dbReference type="SAM" id="MobiDB-lite"/>
    </source>
</evidence>
<dbReference type="Proteomes" id="UP000314294">
    <property type="component" value="Unassembled WGS sequence"/>
</dbReference>
<sequence>MSRTLEELIVSTRSKGPHQFPLEVDMFIAHEKPSENKETLPISSVASWVVSTEPAQHDPGQELPAAPPPGRTELLGFFIAPPSCCYELWVRRGSGGVQLMFSMLLKDVQNSESEKSWSGPVEAEPPGDLRPDQVTSDQVTSDQVTSDQVTSDQVTSDQTRPSDLRPGDLRPGDLRPGDLRPDQVTSDQVTSDQVTSDQVTSDQVTSDQVTSDQVTSDQTR</sequence>
<feature type="compositionally biased region" description="Basic and acidic residues" evidence="1">
    <location>
        <begin position="160"/>
        <end position="181"/>
    </location>
</feature>
<dbReference type="PANTHER" id="PTHR17571">
    <property type="entry name" value="URINARY PROTEIN RUP /ACROSOMAL PROTEIN SP-10"/>
    <property type="match status" value="1"/>
</dbReference>
<accession>A0A4Z2EVA3</accession>
<name>A0A4Z2EVA3_9TELE</name>
<protein>
    <submittedName>
        <fullName evidence="2">Duffy receptor beta form</fullName>
    </submittedName>
</protein>
<organism evidence="2 3">
    <name type="scientific">Liparis tanakae</name>
    <name type="common">Tanaka's snailfish</name>
    <dbReference type="NCBI Taxonomy" id="230148"/>
    <lineage>
        <taxon>Eukaryota</taxon>
        <taxon>Metazoa</taxon>
        <taxon>Chordata</taxon>
        <taxon>Craniata</taxon>
        <taxon>Vertebrata</taxon>
        <taxon>Euteleostomi</taxon>
        <taxon>Actinopterygii</taxon>
        <taxon>Neopterygii</taxon>
        <taxon>Teleostei</taxon>
        <taxon>Neoteleostei</taxon>
        <taxon>Acanthomorphata</taxon>
        <taxon>Eupercaria</taxon>
        <taxon>Perciformes</taxon>
        <taxon>Cottioidei</taxon>
        <taxon>Cottales</taxon>
        <taxon>Liparidae</taxon>
        <taxon>Liparis</taxon>
    </lineage>
</organism>
<gene>
    <name evidence="2" type="primary">PVDB_7</name>
    <name evidence="2" type="ORF">EYF80_057658</name>
</gene>
<keyword evidence="3" id="KW-1185">Reference proteome</keyword>
<dbReference type="OrthoDB" id="6161488at2759"/>
<evidence type="ECO:0000313" key="3">
    <source>
        <dbReference type="Proteomes" id="UP000314294"/>
    </source>
</evidence>
<evidence type="ECO:0000313" key="2">
    <source>
        <dbReference type="EMBL" id="TNN32182.1"/>
    </source>
</evidence>
<proteinExistence type="predicted"/>
<feature type="compositionally biased region" description="Polar residues" evidence="1">
    <location>
        <begin position="183"/>
        <end position="220"/>
    </location>
</feature>
<feature type="compositionally biased region" description="Polar residues" evidence="1">
    <location>
        <begin position="133"/>
        <end position="159"/>
    </location>
</feature>